<protein>
    <submittedName>
        <fullName evidence="2">Mannose-6-phosphate isomerase, cupin superfamily</fullName>
    </submittedName>
</protein>
<dbReference type="Gene3D" id="2.60.120.10">
    <property type="entry name" value="Jelly Rolls"/>
    <property type="match status" value="1"/>
</dbReference>
<dbReference type="STRING" id="356305.SAMN05421841_1997"/>
<evidence type="ECO:0000313" key="3">
    <source>
        <dbReference type="Proteomes" id="UP000199469"/>
    </source>
</evidence>
<dbReference type="InterPro" id="IPR013096">
    <property type="entry name" value="Cupin_2"/>
</dbReference>
<dbReference type="Pfam" id="PF07883">
    <property type="entry name" value="Cupin_2"/>
    <property type="match status" value="1"/>
</dbReference>
<reference evidence="3" key="1">
    <citation type="submission" date="2016-10" db="EMBL/GenBank/DDBJ databases">
        <authorList>
            <person name="Varghese N."/>
            <person name="Submissions S."/>
        </authorList>
    </citation>
    <scope>NUCLEOTIDE SEQUENCE [LARGE SCALE GENOMIC DNA]</scope>
    <source>
        <strain evidence="3">DSM 17724</strain>
    </source>
</reference>
<dbReference type="InterPro" id="IPR011051">
    <property type="entry name" value="RmlC_Cupin_sf"/>
</dbReference>
<proteinExistence type="predicted"/>
<evidence type="ECO:0000313" key="2">
    <source>
        <dbReference type="EMBL" id="SEW28198.1"/>
    </source>
</evidence>
<dbReference type="RefSeq" id="WP_089791983.1">
    <property type="nucleotide sequence ID" value="NZ_FOIU01000001.1"/>
</dbReference>
<sequence>MKKYKIQKTPFVVPTMDGKLIEEHWGHSTENPNISIAHMVAPPDWSEPHQTPEFDEFTIIISGKKQFEIDGEIVTLEKGQSILVEKGARVRYSNPFPEQCEYISICLPAFSMELVNREDEGVD</sequence>
<organism evidence="2 3">
    <name type="scientific">Chryseobacterium wanjuense</name>
    <dbReference type="NCBI Taxonomy" id="356305"/>
    <lineage>
        <taxon>Bacteria</taxon>
        <taxon>Pseudomonadati</taxon>
        <taxon>Bacteroidota</taxon>
        <taxon>Flavobacteriia</taxon>
        <taxon>Flavobacteriales</taxon>
        <taxon>Weeksellaceae</taxon>
        <taxon>Chryseobacterium group</taxon>
        <taxon>Chryseobacterium</taxon>
    </lineage>
</organism>
<dbReference type="AlphaFoldDB" id="A0A1I0QLL4"/>
<name>A0A1I0QLL4_9FLAO</name>
<accession>A0A1I0QLL4</accession>
<dbReference type="OrthoDB" id="160522at2"/>
<dbReference type="EMBL" id="FOIU01000001">
    <property type="protein sequence ID" value="SEW28198.1"/>
    <property type="molecule type" value="Genomic_DNA"/>
</dbReference>
<dbReference type="GO" id="GO:0016853">
    <property type="term" value="F:isomerase activity"/>
    <property type="evidence" value="ECO:0007669"/>
    <property type="project" value="UniProtKB-KW"/>
</dbReference>
<dbReference type="Proteomes" id="UP000199469">
    <property type="component" value="Unassembled WGS sequence"/>
</dbReference>
<keyword evidence="3" id="KW-1185">Reference proteome</keyword>
<evidence type="ECO:0000259" key="1">
    <source>
        <dbReference type="Pfam" id="PF07883"/>
    </source>
</evidence>
<dbReference type="SUPFAM" id="SSF51182">
    <property type="entry name" value="RmlC-like cupins"/>
    <property type="match status" value="1"/>
</dbReference>
<dbReference type="InterPro" id="IPR014710">
    <property type="entry name" value="RmlC-like_jellyroll"/>
</dbReference>
<feature type="domain" description="Cupin type-2" evidence="1">
    <location>
        <begin position="41"/>
        <end position="106"/>
    </location>
</feature>
<keyword evidence="2" id="KW-0413">Isomerase</keyword>
<gene>
    <name evidence="2" type="ORF">SAMN05421841_1997</name>
</gene>